<evidence type="ECO:0000313" key="1">
    <source>
        <dbReference type="EMBL" id="BAY20067.1"/>
    </source>
</evidence>
<keyword evidence="2" id="KW-1185">Reference proteome</keyword>
<reference evidence="1 2" key="1">
    <citation type="submission" date="2017-06" db="EMBL/GenBank/DDBJ databases">
        <title>Genome sequencing of cyanobaciteial culture collection at National Institute for Environmental Studies (NIES).</title>
        <authorList>
            <person name="Hirose Y."/>
            <person name="Shimura Y."/>
            <person name="Fujisawa T."/>
            <person name="Nakamura Y."/>
            <person name="Kawachi M."/>
        </authorList>
    </citation>
    <scope>NUCLEOTIDE SEQUENCE [LARGE SCALE GENOMIC DNA]</scope>
    <source>
        <strain evidence="1 2">NIES-21</strain>
        <plasmid evidence="2">Plasmid2 dna</plasmid>
    </source>
</reference>
<organism evidence="1 2">
    <name type="scientific">Anabaenopsis circularis NIES-21</name>
    <dbReference type="NCBI Taxonomy" id="1085406"/>
    <lineage>
        <taxon>Bacteria</taxon>
        <taxon>Bacillati</taxon>
        <taxon>Cyanobacteriota</taxon>
        <taxon>Cyanophyceae</taxon>
        <taxon>Nostocales</taxon>
        <taxon>Nodulariaceae</taxon>
        <taxon>Anabaenopsis</taxon>
    </lineage>
</organism>
<sequence>MKPNNNAFLKPVKFPIALSLLMALHSNGKIISYLIVFKDTNIKLGKNIKTTVTFLLVSNHSKYQKINS</sequence>
<evidence type="ECO:0000313" key="2">
    <source>
        <dbReference type="Proteomes" id="UP000218287"/>
    </source>
</evidence>
<keyword evidence="1" id="KW-0614">Plasmid</keyword>
<dbReference type="Proteomes" id="UP000218287">
    <property type="component" value="Plasmid Plasmid2 dna"/>
</dbReference>
<dbReference type="EMBL" id="AP018176">
    <property type="protein sequence ID" value="BAY20067.1"/>
    <property type="molecule type" value="Genomic_DNA"/>
</dbReference>
<geneLocation type="plasmid" evidence="2">
    <name>Plasmid2 dna</name>
</geneLocation>
<dbReference type="AlphaFoldDB" id="A0A1Z4GRF1"/>
<gene>
    <name evidence="1" type="ORF">NIES21_59370</name>
</gene>
<name>A0A1Z4GRF1_9CYAN</name>
<accession>A0A1Z4GRF1</accession>
<protein>
    <submittedName>
        <fullName evidence="1">Uncharacterized protein</fullName>
    </submittedName>
</protein>
<proteinExistence type="predicted"/>